<dbReference type="Proteomes" id="UP000269721">
    <property type="component" value="Unassembled WGS sequence"/>
</dbReference>
<sequence>MPPSKASTPSVKDGVFPPPSAVVIRRPAPLATFDREGLVGPAPHQRAIVPEETQVNGVNKKWCMLLDEAEGGARRRASSSDIFDFANRCLPLLHLFPKFNFFSRHRKDLKVGSKKMTRVPLRSEAAAAVGIHKTFVNVNNQNLSHYPKPDSEHWNDSDSDFERVSGPLGSLGTTARRGRLFTTSPNPSLGWNDSPSPPIQKDLISAQLALPKTGY</sequence>
<dbReference type="AlphaFoldDB" id="A0A4P9WHL5"/>
<organism evidence="1 2">
    <name type="scientific">Blyttiomyces helicus</name>
    <dbReference type="NCBI Taxonomy" id="388810"/>
    <lineage>
        <taxon>Eukaryota</taxon>
        <taxon>Fungi</taxon>
        <taxon>Fungi incertae sedis</taxon>
        <taxon>Chytridiomycota</taxon>
        <taxon>Chytridiomycota incertae sedis</taxon>
        <taxon>Chytridiomycetes</taxon>
        <taxon>Chytridiomycetes incertae sedis</taxon>
        <taxon>Blyttiomyces</taxon>
    </lineage>
</organism>
<name>A0A4P9WHL5_9FUNG</name>
<proteinExistence type="predicted"/>
<evidence type="ECO:0000313" key="1">
    <source>
        <dbReference type="EMBL" id="RKO91882.1"/>
    </source>
</evidence>
<evidence type="ECO:0000313" key="2">
    <source>
        <dbReference type="Proteomes" id="UP000269721"/>
    </source>
</evidence>
<keyword evidence="2" id="KW-1185">Reference proteome</keyword>
<protein>
    <submittedName>
        <fullName evidence="1">Uncharacterized protein</fullName>
    </submittedName>
</protein>
<accession>A0A4P9WHL5</accession>
<reference evidence="2" key="1">
    <citation type="journal article" date="2018" name="Nat. Microbiol.">
        <title>Leveraging single-cell genomics to expand the fungal tree of life.</title>
        <authorList>
            <person name="Ahrendt S.R."/>
            <person name="Quandt C.A."/>
            <person name="Ciobanu D."/>
            <person name="Clum A."/>
            <person name="Salamov A."/>
            <person name="Andreopoulos B."/>
            <person name="Cheng J.F."/>
            <person name="Woyke T."/>
            <person name="Pelin A."/>
            <person name="Henrissat B."/>
            <person name="Reynolds N.K."/>
            <person name="Benny G.L."/>
            <person name="Smith M.E."/>
            <person name="James T.Y."/>
            <person name="Grigoriev I.V."/>
        </authorList>
    </citation>
    <scope>NUCLEOTIDE SEQUENCE [LARGE SCALE GENOMIC DNA]</scope>
</reference>
<gene>
    <name evidence="1" type="ORF">BDK51DRAFT_45193</name>
</gene>
<dbReference type="EMBL" id="KZ994863">
    <property type="protein sequence ID" value="RKO91882.1"/>
    <property type="molecule type" value="Genomic_DNA"/>
</dbReference>